<evidence type="ECO:0000256" key="3">
    <source>
        <dbReference type="SAM" id="Phobius"/>
    </source>
</evidence>
<feature type="compositionally biased region" description="Polar residues" evidence="2">
    <location>
        <begin position="851"/>
        <end position="862"/>
    </location>
</feature>
<keyword evidence="3" id="KW-0812">Transmembrane</keyword>
<feature type="transmembrane region" description="Helical" evidence="3">
    <location>
        <begin position="696"/>
        <end position="716"/>
    </location>
</feature>
<feature type="compositionally biased region" description="Basic and acidic residues" evidence="2">
    <location>
        <begin position="736"/>
        <end position="755"/>
    </location>
</feature>
<keyword evidence="1" id="KW-0175">Coiled coil</keyword>
<sequence>MAGINRVGDQAKDARAAAPRQEPAGAPADAASADGGKRAAPSSPAPFDEPQCKWPQQAMGATLETFGQHVDQRIQGVEDKADQALRDADDLRTEMNWQMAEFRKKQDATEKALAELTKKHDETDKAMKDLRQRASPAPPTMASSCTELTFNAPAGLQAARSLVRNMRKTFHDNRLAWLDAKKERSELRPAHPIDRSFEFISDLEAQRQQPMQVERGLAHKVVKIGTDRCCFPLDGMLHFTHWAKQHFSQEELDMVKSFAEAPPPKVSAQLLSQPCAEHEGDHHMLFRSWDNDTSIMLLGMISFVMVLFYLTNWPDDDIRFYSWQITSITISIFCAVLTFNGFNQLIRAAFEEPEDIQSTKNAMIMCILHFIHCFMYLALMHLGTGFESGLIGSVQDEDALVSEAGWVYADALQCTNDELVPAADLCNIRAVSRGDDDAMRSVILIPAGETQKMEVPVQKKQHRLIRRKRRTKALAMLLAHMAGFAAIFSGTSLQRVFHELNTGYSEIVCWIPLIINQFVIQLAFKVSECVRHNTVKSRHAKNEQKTWTDQDQKKRAEEGLELIEEMMTEEIVESENDVSSLSMSYLFVNVIRLLLTSELPDVTGEEPEGWKPNLFRHAVALYGIGLVLVLLACVQAIAMQKFNKQIKDKSTRRILNTILNATAMCFAWCVLWATHWTVEWWCDLTHWHPARMRQKVVIAFVLTAFAAGMVFAVDVIDDKLEEAVMASETAGGGSQENKKEVDAESRELLSQPKQEESQSAHQLAREMIRIVVTSLGILVGFSWEHCFDGGVESVSEKAQPMFKVWFQLVLGILVCILVLPAWRKHILQKVMLMQEMRDAEEANSAPKHASSRVSNDGSELST</sequence>
<feature type="coiled-coil region" evidence="1">
    <location>
        <begin position="74"/>
        <end position="133"/>
    </location>
</feature>
<dbReference type="Proteomes" id="UP001189429">
    <property type="component" value="Unassembled WGS sequence"/>
</dbReference>
<protein>
    <submittedName>
        <fullName evidence="4">Uncharacterized protein</fullName>
    </submittedName>
</protein>
<reference evidence="4" key="1">
    <citation type="submission" date="2023-10" db="EMBL/GenBank/DDBJ databases">
        <authorList>
            <person name="Chen Y."/>
            <person name="Shah S."/>
            <person name="Dougan E. K."/>
            <person name="Thang M."/>
            <person name="Chan C."/>
        </authorList>
    </citation>
    <scope>NUCLEOTIDE SEQUENCE [LARGE SCALE GENOMIC DNA]</scope>
</reference>
<feature type="transmembrane region" description="Helical" evidence="3">
    <location>
        <begin position="323"/>
        <end position="342"/>
    </location>
</feature>
<feature type="region of interest" description="Disordered" evidence="2">
    <location>
        <begin position="1"/>
        <end position="56"/>
    </location>
</feature>
<feature type="compositionally biased region" description="Low complexity" evidence="2">
    <location>
        <begin position="23"/>
        <end position="34"/>
    </location>
</feature>
<dbReference type="EMBL" id="CAUYUJ010014558">
    <property type="protein sequence ID" value="CAK0843185.1"/>
    <property type="molecule type" value="Genomic_DNA"/>
</dbReference>
<name>A0ABN9TBW2_9DINO</name>
<accession>A0ABN9TBW2</accession>
<keyword evidence="3" id="KW-0472">Membrane</keyword>
<feature type="transmembrane region" description="Helical" evidence="3">
    <location>
        <begin position="615"/>
        <end position="638"/>
    </location>
</feature>
<feature type="transmembrane region" description="Helical" evidence="3">
    <location>
        <begin position="804"/>
        <end position="822"/>
    </location>
</feature>
<feature type="transmembrane region" description="Helical" evidence="3">
    <location>
        <begin position="473"/>
        <end position="491"/>
    </location>
</feature>
<keyword evidence="5" id="KW-1185">Reference proteome</keyword>
<evidence type="ECO:0000256" key="1">
    <source>
        <dbReference type="SAM" id="Coils"/>
    </source>
</evidence>
<comment type="caution">
    <text evidence="4">The sequence shown here is derived from an EMBL/GenBank/DDBJ whole genome shotgun (WGS) entry which is preliminary data.</text>
</comment>
<evidence type="ECO:0000313" key="5">
    <source>
        <dbReference type="Proteomes" id="UP001189429"/>
    </source>
</evidence>
<evidence type="ECO:0000256" key="2">
    <source>
        <dbReference type="SAM" id="MobiDB-lite"/>
    </source>
</evidence>
<feature type="region of interest" description="Disordered" evidence="2">
    <location>
        <begin position="727"/>
        <end position="755"/>
    </location>
</feature>
<evidence type="ECO:0000313" key="4">
    <source>
        <dbReference type="EMBL" id="CAK0843185.1"/>
    </source>
</evidence>
<feature type="transmembrane region" description="Helical" evidence="3">
    <location>
        <begin position="362"/>
        <end position="379"/>
    </location>
</feature>
<organism evidence="4 5">
    <name type="scientific">Prorocentrum cordatum</name>
    <dbReference type="NCBI Taxonomy" id="2364126"/>
    <lineage>
        <taxon>Eukaryota</taxon>
        <taxon>Sar</taxon>
        <taxon>Alveolata</taxon>
        <taxon>Dinophyceae</taxon>
        <taxon>Prorocentrales</taxon>
        <taxon>Prorocentraceae</taxon>
        <taxon>Prorocentrum</taxon>
    </lineage>
</organism>
<keyword evidence="3" id="KW-1133">Transmembrane helix</keyword>
<proteinExistence type="predicted"/>
<feature type="region of interest" description="Disordered" evidence="2">
    <location>
        <begin position="841"/>
        <end position="862"/>
    </location>
</feature>
<feature type="transmembrane region" description="Helical" evidence="3">
    <location>
        <begin position="503"/>
        <end position="524"/>
    </location>
</feature>
<gene>
    <name evidence="4" type="ORF">PCOR1329_LOCUS37616</name>
</gene>
<feature type="transmembrane region" description="Helical" evidence="3">
    <location>
        <begin position="658"/>
        <end position="676"/>
    </location>
</feature>
<feature type="transmembrane region" description="Helical" evidence="3">
    <location>
        <begin position="293"/>
        <end position="311"/>
    </location>
</feature>